<protein>
    <submittedName>
        <fullName evidence="1">Uncharacterized protein</fullName>
    </submittedName>
</protein>
<dbReference type="Proteomes" id="UP000824001">
    <property type="component" value="Unassembled WGS sequence"/>
</dbReference>
<sequence>MRKLKRWQRNLIIICAVFALLLAVFGPAAWSALRYLGAGVYEANWGLAMPEGITELYRTDSGASFHGDGYRYAVYDYPEPDGEFDSLLNAGADEYIGERFSEIADELGVPEGEQPDLGADFSWRVGRRPADERDKLYMISQGGKLYVAELFM</sequence>
<proteinExistence type="predicted"/>
<accession>A0A9D1FDM9</accession>
<organism evidence="1 2">
    <name type="scientific">Candidatus Scatomorpha merdipullorum</name>
    <dbReference type="NCBI Taxonomy" id="2840927"/>
    <lineage>
        <taxon>Bacteria</taxon>
        <taxon>Bacillati</taxon>
        <taxon>Bacillota</taxon>
        <taxon>Clostridia</taxon>
        <taxon>Eubacteriales</taxon>
        <taxon>Candidatus Scatomorpha</taxon>
    </lineage>
</organism>
<reference evidence="1" key="1">
    <citation type="submission" date="2020-10" db="EMBL/GenBank/DDBJ databases">
        <authorList>
            <person name="Gilroy R."/>
        </authorList>
    </citation>
    <scope>NUCLEOTIDE SEQUENCE</scope>
    <source>
        <strain evidence="1">ChiHjej10B9-9673</strain>
    </source>
</reference>
<name>A0A9D1FDM9_9FIRM</name>
<gene>
    <name evidence="1" type="ORF">IAC18_02390</name>
</gene>
<reference evidence="1" key="2">
    <citation type="journal article" date="2021" name="PeerJ">
        <title>Extensive microbial diversity within the chicken gut microbiome revealed by metagenomics and culture.</title>
        <authorList>
            <person name="Gilroy R."/>
            <person name="Ravi A."/>
            <person name="Getino M."/>
            <person name="Pursley I."/>
            <person name="Horton D.L."/>
            <person name="Alikhan N.F."/>
            <person name="Baker D."/>
            <person name="Gharbi K."/>
            <person name="Hall N."/>
            <person name="Watson M."/>
            <person name="Adriaenssens E.M."/>
            <person name="Foster-Nyarko E."/>
            <person name="Jarju S."/>
            <person name="Secka A."/>
            <person name="Antonio M."/>
            <person name="Oren A."/>
            <person name="Chaudhuri R.R."/>
            <person name="La Ragione R."/>
            <person name="Hildebrand F."/>
            <person name="Pallen M.J."/>
        </authorList>
    </citation>
    <scope>NUCLEOTIDE SEQUENCE</scope>
    <source>
        <strain evidence="1">ChiHjej10B9-9673</strain>
    </source>
</reference>
<dbReference type="EMBL" id="DVJK01000065">
    <property type="protein sequence ID" value="HIS66391.1"/>
    <property type="molecule type" value="Genomic_DNA"/>
</dbReference>
<evidence type="ECO:0000313" key="2">
    <source>
        <dbReference type="Proteomes" id="UP000824001"/>
    </source>
</evidence>
<dbReference type="AlphaFoldDB" id="A0A9D1FDM9"/>
<evidence type="ECO:0000313" key="1">
    <source>
        <dbReference type="EMBL" id="HIS66391.1"/>
    </source>
</evidence>
<comment type="caution">
    <text evidence="1">The sequence shown here is derived from an EMBL/GenBank/DDBJ whole genome shotgun (WGS) entry which is preliminary data.</text>
</comment>